<feature type="domain" description="Rap-GAP" evidence="4">
    <location>
        <begin position="375"/>
        <end position="588"/>
    </location>
</feature>
<feature type="compositionally biased region" description="Polar residues" evidence="3">
    <location>
        <begin position="48"/>
        <end position="70"/>
    </location>
</feature>
<evidence type="ECO:0000256" key="3">
    <source>
        <dbReference type="SAM" id="MobiDB-lite"/>
    </source>
</evidence>
<dbReference type="SUPFAM" id="SSF111347">
    <property type="entry name" value="Rap/Ran-GAP"/>
    <property type="match status" value="1"/>
</dbReference>
<dbReference type="Gene3D" id="6.10.140.210">
    <property type="match status" value="1"/>
</dbReference>
<keyword evidence="2" id="KW-0175">Coiled coil</keyword>
<dbReference type="Pfam" id="PF21022">
    <property type="entry name" value="Rap-GAP_dimer"/>
    <property type="match status" value="1"/>
</dbReference>
<feature type="compositionally biased region" description="Low complexity" evidence="3">
    <location>
        <begin position="663"/>
        <end position="684"/>
    </location>
</feature>
<gene>
    <name evidence="5" type="primary">Dvir\GJ23610</name>
</gene>
<dbReference type="PANTHER" id="PTHR15711:SF32">
    <property type="entry name" value="RAP GTPASE ACTIVATING PROTEIN 1, ISOFORM H"/>
    <property type="match status" value="1"/>
</dbReference>
<feature type="region of interest" description="Disordered" evidence="3">
    <location>
        <begin position="105"/>
        <end position="149"/>
    </location>
</feature>
<evidence type="ECO:0000256" key="2">
    <source>
        <dbReference type="SAM" id="Coils"/>
    </source>
</evidence>
<accession>A0A0K2T0Q6</accession>
<feature type="region of interest" description="Disordered" evidence="3">
    <location>
        <begin position="48"/>
        <end position="84"/>
    </location>
</feature>
<dbReference type="InterPro" id="IPR003109">
    <property type="entry name" value="GoLoco_motif"/>
</dbReference>
<feature type="compositionally biased region" description="Low complexity" evidence="3">
    <location>
        <begin position="741"/>
        <end position="755"/>
    </location>
</feature>
<feature type="compositionally biased region" description="Low complexity" evidence="3">
    <location>
        <begin position="615"/>
        <end position="631"/>
    </location>
</feature>
<name>A0A0K2T0Q6_LEPSM</name>
<dbReference type="Gene3D" id="1.25.40.10">
    <property type="entry name" value="Tetratricopeptide repeat domain"/>
    <property type="match status" value="1"/>
</dbReference>
<dbReference type="OrthoDB" id="2499658at2759"/>
<feature type="compositionally biased region" description="Low complexity" evidence="3">
    <location>
        <begin position="717"/>
        <end position="733"/>
    </location>
</feature>
<dbReference type="Pfam" id="PF02145">
    <property type="entry name" value="Rap_GAP"/>
    <property type="match status" value="1"/>
</dbReference>
<dbReference type="GO" id="GO:0005096">
    <property type="term" value="F:GTPase activator activity"/>
    <property type="evidence" value="ECO:0007669"/>
    <property type="project" value="UniProtKB-KW"/>
</dbReference>
<dbReference type="InterPro" id="IPR011990">
    <property type="entry name" value="TPR-like_helical_dom_sf"/>
</dbReference>
<feature type="compositionally biased region" description="Low complexity" evidence="3">
    <location>
        <begin position="175"/>
        <end position="193"/>
    </location>
</feature>
<keyword evidence="1" id="KW-0343">GTPase activation</keyword>
<sequence length="921" mass="102124">MEEVGVEPIPLKATLSPWSSLLSSGRRPKGFSSPRLWKKTLFKTCGSAPSSPCGSFQRSRNNSAFSSLSIPKSGRGVPSEDGNIKSKYNLSTGCLSLKVNSSSSNETYRRSSDYPNSLWYSPSPSTESRTRRASSTLEDKNGNSVPSSTDLFDLLDRLQSSRLDDQRCSMPPPLSSSTLTSNSSSSAPPDNNSYNKQAHSPSILSASRSKTKLEATLASSSSPKPMPMIVVPEESAEQWWIDEDNFRKRRRRGRIASREDKNNYYECDLETARSYRAHFFGYEHYNFVGHDETFGGPLVISLKNYSSSSDGLPENHTRVLIRQNSGTLHRLIPDSILEEEEEYGPSPLKIVQILLPELSLENVHPVVCPRSSELIVKYDEHVLVKQNKFGVIYQKQGQVTEEELFANREHSPAFEEFLDILGNRVLLTEHKGFRGGLDTTYGQTGDVSVYETFHNREIMFHVSTLLPYTDNDPQQLQRKRHIGNDIVALVFQDDETPFCPDMITSHFLHAYVVVRPIKDGSDYKVSVSARKDVPNFGPEIPSYATFSKGPEFKDFLLTKLINAENACYKADKFSKLESRTRSLLLSNLNEELSLKTKSFLGPNFGSYVLNSNNSVPSNSVSSSNNNGPSSSSDRRPSTSKILDTVKKALGGRSSNHKVEGSWQQTQPSSTSTTNNHSNSSTANTPKNNKHRSSSGSILVNMGFPSEKPKSVGTKTESSSGRGSSSPASPISSPDLPNQCYGSSGLSESDDSSLNSIDFPGGSRSNGVLNSSLTNSVRTLINNNSNEDCVNNSTSSRRASIPSILEPTGMCLYEFPNLSLQHHHNSASPQPHHHLPRTEEGGNNNCNNHHRSPTIDKYQNEIYKLKVDKLELVKQSVSSQREIKRLKKRSKLLEEKLLLANREISQLKSSLLPSSRRKDLKS</sequence>
<feature type="region of interest" description="Disordered" evidence="3">
    <location>
        <begin position="822"/>
        <end position="843"/>
    </location>
</feature>
<dbReference type="PROSITE" id="PS50877">
    <property type="entry name" value="GOLOCO"/>
    <property type="match status" value="1"/>
</dbReference>
<feature type="region of interest" description="Disordered" evidence="3">
    <location>
        <begin position="615"/>
        <end position="769"/>
    </location>
</feature>
<evidence type="ECO:0000259" key="4">
    <source>
        <dbReference type="PROSITE" id="PS50085"/>
    </source>
</evidence>
<reference evidence="5" key="1">
    <citation type="submission" date="2014-05" db="EMBL/GenBank/DDBJ databases">
        <authorList>
            <person name="Chronopoulou M."/>
        </authorList>
    </citation>
    <scope>NUCLEOTIDE SEQUENCE</scope>
    <source>
        <tissue evidence="5">Whole organism</tissue>
    </source>
</reference>
<dbReference type="InterPro" id="IPR000331">
    <property type="entry name" value="Rap/Ran_GAP_dom"/>
</dbReference>
<dbReference type="PROSITE" id="PS50085">
    <property type="entry name" value="RAPGAP"/>
    <property type="match status" value="1"/>
</dbReference>
<dbReference type="FunFam" id="3.40.50.11210:FF:000001">
    <property type="entry name" value="Ral GTPase-activating protein subunit alpha-1 isoform 1"/>
    <property type="match status" value="1"/>
</dbReference>
<dbReference type="AlphaFoldDB" id="A0A0K2T0Q6"/>
<feature type="coiled-coil region" evidence="2">
    <location>
        <begin position="875"/>
        <end position="909"/>
    </location>
</feature>
<dbReference type="InterPro" id="IPR050989">
    <property type="entry name" value="Rap1_Ran_GAP"/>
</dbReference>
<feature type="compositionally biased region" description="Polar residues" evidence="3">
    <location>
        <begin position="194"/>
        <end position="208"/>
    </location>
</feature>
<organism evidence="5">
    <name type="scientific">Lepeophtheirus salmonis</name>
    <name type="common">Salmon louse</name>
    <name type="synonym">Caligus salmonis</name>
    <dbReference type="NCBI Taxonomy" id="72036"/>
    <lineage>
        <taxon>Eukaryota</taxon>
        <taxon>Metazoa</taxon>
        <taxon>Ecdysozoa</taxon>
        <taxon>Arthropoda</taxon>
        <taxon>Crustacea</taxon>
        <taxon>Multicrustacea</taxon>
        <taxon>Hexanauplia</taxon>
        <taxon>Copepoda</taxon>
        <taxon>Siphonostomatoida</taxon>
        <taxon>Caligidae</taxon>
        <taxon>Lepeophtheirus</taxon>
    </lineage>
</organism>
<dbReference type="GO" id="GO:0051056">
    <property type="term" value="P:regulation of small GTPase mediated signal transduction"/>
    <property type="evidence" value="ECO:0007669"/>
    <property type="project" value="InterPro"/>
</dbReference>
<dbReference type="InterPro" id="IPR035974">
    <property type="entry name" value="Rap/Ran-GAP_sf"/>
</dbReference>
<dbReference type="SMART" id="SM00390">
    <property type="entry name" value="GoLoco"/>
    <property type="match status" value="1"/>
</dbReference>
<evidence type="ECO:0000313" key="5">
    <source>
        <dbReference type="EMBL" id="CDW19071.1"/>
    </source>
</evidence>
<proteinExistence type="predicted"/>
<dbReference type="PANTHER" id="PTHR15711">
    <property type="entry name" value="RAP GTPASE-ACTIVATING PROTEIN"/>
    <property type="match status" value="1"/>
</dbReference>
<feature type="compositionally biased region" description="Basic residues" evidence="3">
    <location>
        <begin position="822"/>
        <end position="834"/>
    </location>
</feature>
<dbReference type="Pfam" id="PF02188">
    <property type="entry name" value="GoLoco"/>
    <property type="match status" value="1"/>
</dbReference>
<dbReference type="EMBL" id="HACA01001710">
    <property type="protein sequence ID" value="CDW19071.1"/>
    <property type="molecule type" value="Transcribed_RNA"/>
</dbReference>
<evidence type="ECO:0000256" key="1">
    <source>
        <dbReference type="ARBA" id="ARBA00022468"/>
    </source>
</evidence>
<dbReference type="Gene3D" id="3.40.50.11210">
    <property type="entry name" value="Rap/Ran-GAP"/>
    <property type="match status" value="1"/>
</dbReference>
<dbReference type="GO" id="GO:0005737">
    <property type="term" value="C:cytoplasm"/>
    <property type="evidence" value="ECO:0007669"/>
    <property type="project" value="TreeGrafter"/>
</dbReference>
<feature type="region of interest" description="Disordered" evidence="3">
    <location>
        <begin position="162"/>
        <end position="228"/>
    </location>
</feature>
<protein>
    <recommendedName>
        <fullName evidence="4">Rap-GAP domain-containing protein</fullName>
    </recommendedName>
</protein>